<accession>A0AAD1XFC3</accession>
<comment type="caution">
    <text evidence="1">The sequence shown here is derived from an EMBL/GenBank/DDBJ whole genome shotgun (WGS) entry which is preliminary data.</text>
</comment>
<evidence type="ECO:0000313" key="2">
    <source>
        <dbReference type="Proteomes" id="UP001295684"/>
    </source>
</evidence>
<evidence type="ECO:0000313" key="1">
    <source>
        <dbReference type="EMBL" id="CAI2369206.1"/>
    </source>
</evidence>
<gene>
    <name evidence="1" type="ORF">ECRASSUSDP1_LOCUS10504</name>
</gene>
<dbReference type="EMBL" id="CAMPGE010010355">
    <property type="protein sequence ID" value="CAI2369206.1"/>
    <property type="molecule type" value="Genomic_DNA"/>
</dbReference>
<dbReference type="Proteomes" id="UP001295684">
    <property type="component" value="Unassembled WGS sequence"/>
</dbReference>
<organism evidence="1 2">
    <name type="scientific">Euplotes crassus</name>
    <dbReference type="NCBI Taxonomy" id="5936"/>
    <lineage>
        <taxon>Eukaryota</taxon>
        <taxon>Sar</taxon>
        <taxon>Alveolata</taxon>
        <taxon>Ciliophora</taxon>
        <taxon>Intramacronucleata</taxon>
        <taxon>Spirotrichea</taxon>
        <taxon>Hypotrichia</taxon>
        <taxon>Euplotida</taxon>
        <taxon>Euplotidae</taxon>
        <taxon>Moneuplotes</taxon>
    </lineage>
</organism>
<proteinExistence type="predicted"/>
<sequence length="338" mass="39725">MDTESYDKQEKILAQIINETGLREDNTLEVDVEDTTCKMVEYLDFSSDESEEEHYNTLRPKRGLEHQFSVKPADIQANRTADLSELFDYTFQKNENKVDNEKKEESQSENRMDTTEFEGSNIFNINQLLEKHNLAPVCTAKDIMLRLFEVLVDLDDLKHPSPAQNSTLLDRENIEIFSNSRINPKKPAKTHKPSLCTQEVQRQLSDIMKINEPEENSVVKALHDVTKDRDKVLAKYRSAKQKFKELDELREQNTKCLQYIWEIEKDKAELIDYAQTLESRVEYYKKFSPASPMTKKPALDIDQFRYKRQHMEDKLSYVKNTSREVFKDVTNKYRTAEN</sequence>
<protein>
    <submittedName>
        <fullName evidence="1">Uncharacterized protein</fullName>
    </submittedName>
</protein>
<keyword evidence="2" id="KW-1185">Reference proteome</keyword>
<dbReference type="AlphaFoldDB" id="A0AAD1XFC3"/>
<reference evidence="1" key="1">
    <citation type="submission" date="2023-07" db="EMBL/GenBank/DDBJ databases">
        <authorList>
            <consortium name="AG Swart"/>
            <person name="Singh M."/>
            <person name="Singh A."/>
            <person name="Seah K."/>
            <person name="Emmerich C."/>
        </authorList>
    </citation>
    <scope>NUCLEOTIDE SEQUENCE</scope>
    <source>
        <strain evidence="1">DP1</strain>
    </source>
</reference>
<name>A0AAD1XFC3_EUPCR</name>